<sequence length="78" mass="8354">MGTYIVCRPARSIISDARKGLAGGFAGRLANAEYIVDACTVKSRERRDEADNLAHRHREGVAAVSACRTAHVLGTRTG</sequence>
<evidence type="ECO:0000313" key="2">
    <source>
        <dbReference type="EnsemblPlants" id="KQJ87574"/>
    </source>
</evidence>
<dbReference type="Gramene" id="KQJ87574">
    <property type="protein sequence ID" value="KQJ87574"/>
    <property type="gene ID" value="BRADI_4g12032v3"/>
</dbReference>
<evidence type="ECO:0000313" key="3">
    <source>
        <dbReference type="Proteomes" id="UP000008810"/>
    </source>
</evidence>
<accession>A0A0Q3EIJ6</accession>
<reference evidence="1 2" key="1">
    <citation type="journal article" date="2010" name="Nature">
        <title>Genome sequencing and analysis of the model grass Brachypodium distachyon.</title>
        <authorList>
            <consortium name="International Brachypodium Initiative"/>
        </authorList>
    </citation>
    <scope>NUCLEOTIDE SEQUENCE [LARGE SCALE GENOMIC DNA]</scope>
    <source>
        <strain evidence="1 2">Bd21</strain>
    </source>
</reference>
<reference evidence="2" key="3">
    <citation type="submission" date="2018-08" db="UniProtKB">
        <authorList>
            <consortium name="EnsemblPlants"/>
        </authorList>
    </citation>
    <scope>IDENTIFICATION</scope>
    <source>
        <strain evidence="2">cv. Bd21</strain>
    </source>
</reference>
<evidence type="ECO:0000313" key="1">
    <source>
        <dbReference type="EMBL" id="KQJ87574.1"/>
    </source>
</evidence>
<reference evidence="1" key="2">
    <citation type="submission" date="2017-06" db="EMBL/GenBank/DDBJ databases">
        <title>WGS assembly of Brachypodium distachyon.</title>
        <authorList>
            <consortium name="The International Brachypodium Initiative"/>
            <person name="Lucas S."/>
            <person name="Harmon-Smith M."/>
            <person name="Lail K."/>
            <person name="Tice H."/>
            <person name="Grimwood J."/>
            <person name="Bruce D."/>
            <person name="Barry K."/>
            <person name="Shu S."/>
            <person name="Lindquist E."/>
            <person name="Wang M."/>
            <person name="Pitluck S."/>
            <person name="Vogel J.P."/>
            <person name="Garvin D.F."/>
            <person name="Mockler T.C."/>
            <person name="Schmutz J."/>
            <person name="Rokhsar D."/>
            <person name="Bevan M.W."/>
        </authorList>
    </citation>
    <scope>NUCLEOTIDE SEQUENCE</scope>
    <source>
        <strain evidence="1">Bd21</strain>
    </source>
</reference>
<dbReference type="InParanoid" id="A0A0Q3EIJ6"/>
<gene>
    <name evidence="1" type="ORF">BRADI_4g12032v3</name>
</gene>
<proteinExistence type="predicted"/>
<organism evidence="1">
    <name type="scientific">Brachypodium distachyon</name>
    <name type="common">Purple false brome</name>
    <name type="synonym">Trachynia distachya</name>
    <dbReference type="NCBI Taxonomy" id="15368"/>
    <lineage>
        <taxon>Eukaryota</taxon>
        <taxon>Viridiplantae</taxon>
        <taxon>Streptophyta</taxon>
        <taxon>Embryophyta</taxon>
        <taxon>Tracheophyta</taxon>
        <taxon>Spermatophyta</taxon>
        <taxon>Magnoliopsida</taxon>
        <taxon>Liliopsida</taxon>
        <taxon>Poales</taxon>
        <taxon>Poaceae</taxon>
        <taxon>BOP clade</taxon>
        <taxon>Pooideae</taxon>
        <taxon>Stipodae</taxon>
        <taxon>Brachypodieae</taxon>
        <taxon>Brachypodium</taxon>
    </lineage>
</organism>
<protein>
    <submittedName>
        <fullName evidence="1 2">Uncharacterized protein</fullName>
    </submittedName>
</protein>
<name>A0A0Q3EIJ6_BRADI</name>
<dbReference type="EMBL" id="CM000883">
    <property type="protein sequence ID" value="KQJ87574.1"/>
    <property type="molecule type" value="Genomic_DNA"/>
</dbReference>
<dbReference type="EnsemblPlants" id="KQJ87574">
    <property type="protein sequence ID" value="KQJ87574"/>
    <property type="gene ID" value="BRADI_4g12032v3"/>
</dbReference>
<keyword evidence="3" id="KW-1185">Reference proteome</keyword>
<dbReference type="AlphaFoldDB" id="A0A0Q3EIJ6"/>
<dbReference type="Proteomes" id="UP000008810">
    <property type="component" value="Chromosome 4"/>
</dbReference>